<evidence type="ECO:0000313" key="2">
    <source>
        <dbReference type="Proteomes" id="UP001519863"/>
    </source>
</evidence>
<dbReference type="EMBL" id="JAHXZI010000025">
    <property type="protein sequence ID" value="MBW6439214.1"/>
    <property type="molecule type" value="Genomic_DNA"/>
</dbReference>
<accession>A0ABS7BEB5</accession>
<gene>
    <name evidence="1" type="ORF">KZ829_36375</name>
</gene>
<reference evidence="1 2" key="1">
    <citation type="journal article" date="2013" name="Antonie Van Leeuwenhoek">
        <title>Actinoplanes hulinensis sp. nov., a novel actinomycete isolated from soybean root (Glycine max (L.) Merr).</title>
        <authorList>
            <person name="Shen Y."/>
            <person name="Liu C."/>
            <person name="Wang X."/>
            <person name="Zhao J."/>
            <person name="Jia F."/>
            <person name="Zhang Y."/>
            <person name="Wang L."/>
            <person name="Yang D."/>
            <person name="Xiang W."/>
        </authorList>
    </citation>
    <scope>NUCLEOTIDE SEQUENCE [LARGE SCALE GENOMIC DNA]</scope>
    <source>
        <strain evidence="1 2">NEAU-M9</strain>
    </source>
</reference>
<protein>
    <submittedName>
        <fullName evidence="1">Uncharacterized protein</fullName>
    </submittedName>
</protein>
<keyword evidence="2" id="KW-1185">Reference proteome</keyword>
<evidence type="ECO:0000313" key="1">
    <source>
        <dbReference type="EMBL" id="MBW6439214.1"/>
    </source>
</evidence>
<sequence length="124" mass="13979">MIESEKVLAALGRLGVIEWFRISVGLDPADDLVRPALIVWRYSVPRPEAILVIRDAIGSLDGSVEWHFSAGQRNWGLMPALLKRELDRHLGDSYTGVLADFKRSNQDLCRAANRDLEVMIQFFG</sequence>
<proteinExistence type="predicted"/>
<comment type="caution">
    <text evidence="1">The sequence shown here is derived from an EMBL/GenBank/DDBJ whole genome shotgun (WGS) entry which is preliminary data.</text>
</comment>
<name>A0ABS7BEB5_9ACTN</name>
<dbReference type="Proteomes" id="UP001519863">
    <property type="component" value="Unassembled WGS sequence"/>
</dbReference>
<dbReference type="RefSeq" id="WP_220148376.1">
    <property type="nucleotide sequence ID" value="NZ_JAHXZI010000025.1"/>
</dbReference>
<organism evidence="1 2">
    <name type="scientific">Actinoplanes hulinensis</name>
    <dbReference type="NCBI Taxonomy" id="1144547"/>
    <lineage>
        <taxon>Bacteria</taxon>
        <taxon>Bacillati</taxon>
        <taxon>Actinomycetota</taxon>
        <taxon>Actinomycetes</taxon>
        <taxon>Micromonosporales</taxon>
        <taxon>Micromonosporaceae</taxon>
        <taxon>Actinoplanes</taxon>
    </lineage>
</organism>